<dbReference type="SUPFAM" id="SSF69304">
    <property type="entry name" value="Tricorn protease N-terminal domain"/>
    <property type="match status" value="1"/>
</dbReference>
<evidence type="ECO:0000313" key="3">
    <source>
        <dbReference type="Proteomes" id="UP000295198"/>
    </source>
</evidence>
<name>A0A4Q4Z7W7_9ACTN</name>
<evidence type="ECO:0008006" key="4">
    <source>
        <dbReference type="Google" id="ProtNLM"/>
    </source>
</evidence>
<sequence length="392" mass="41638">MSLDRELQTMLTERAELADAPAPDLRALRVGGRVIRRRDRRTTLVAAVAAVVTVVAVVAGGVAAWHAQTVGGSEGVTNDPDRTEPGSAPYVSPPLYFLDLITGALTPAKGFSTNADYAFSPDRSRVACTGQCFGKTGPLVVADVDGSDPVRLHVPSAEDRTQNTFVAEPAGLTWSPDGTKLLYTVGRTPYPNLPDLILHDVARDEATVLVDFGPRDWADTGLGGFDFSPDGSTVLYSRPRMPAPCIDLNQEFPCAERTDFDLWTVPSGGGEPTMVLRNAGLPRYLADGQEIAFVEVGTNHVNGGSISVVADGFRRKLTSTPTDLWAIKMSPDRSRFLYLTARTGIYVVDAATGGTSRVYGNSAAWVGNDRLLVGCTPGAPAPAEEPTVDGCS</sequence>
<keyword evidence="1" id="KW-1133">Transmembrane helix</keyword>
<feature type="transmembrane region" description="Helical" evidence="1">
    <location>
        <begin position="43"/>
        <end position="65"/>
    </location>
</feature>
<evidence type="ECO:0000256" key="1">
    <source>
        <dbReference type="SAM" id="Phobius"/>
    </source>
</evidence>
<dbReference type="AlphaFoldDB" id="A0A4Q4Z7W7"/>
<dbReference type="RefSeq" id="WP_134719830.1">
    <property type="nucleotide sequence ID" value="NZ_SDKM01000035.1"/>
</dbReference>
<proteinExistence type="predicted"/>
<dbReference type="Pfam" id="PF07676">
    <property type="entry name" value="PD40"/>
    <property type="match status" value="1"/>
</dbReference>
<comment type="caution">
    <text evidence="2">The sequence shown here is derived from an EMBL/GenBank/DDBJ whole genome shotgun (WGS) entry which is preliminary data.</text>
</comment>
<dbReference type="Proteomes" id="UP000295198">
    <property type="component" value="Unassembled WGS sequence"/>
</dbReference>
<organism evidence="2 3">
    <name type="scientific">Nocardioides guangzhouensis</name>
    <dbReference type="NCBI Taxonomy" id="2497878"/>
    <lineage>
        <taxon>Bacteria</taxon>
        <taxon>Bacillati</taxon>
        <taxon>Actinomycetota</taxon>
        <taxon>Actinomycetes</taxon>
        <taxon>Propionibacteriales</taxon>
        <taxon>Nocardioidaceae</taxon>
        <taxon>Nocardioides</taxon>
    </lineage>
</organism>
<dbReference type="OrthoDB" id="9758793at2"/>
<keyword evidence="1" id="KW-0812">Transmembrane</keyword>
<accession>A0A4Q4Z7W7</accession>
<dbReference type="Gene3D" id="2.120.10.30">
    <property type="entry name" value="TolB, C-terminal domain"/>
    <property type="match status" value="2"/>
</dbReference>
<gene>
    <name evidence="2" type="ORF">EKO23_19550</name>
</gene>
<evidence type="ECO:0000313" key="2">
    <source>
        <dbReference type="EMBL" id="RYP83261.1"/>
    </source>
</evidence>
<protein>
    <recommendedName>
        <fullName evidence="4">Dipeptidylpeptidase IV N-terminal domain-containing protein</fullName>
    </recommendedName>
</protein>
<reference evidence="2 3" key="1">
    <citation type="submission" date="2019-01" db="EMBL/GenBank/DDBJ databases">
        <title>Nocardioides guangzhouensis sp. nov., an actinobacterium isolated from soil.</title>
        <authorList>
            <person name="Fu Y."/>
            <person name="Cai Y."/>
            <person name="Lin Z."/>
            <person name="Chen P."/>
        </authorList>
    </citation>
    <scope>NUCLEOTIDE SEQUENCE [LARGE SCALE GENOMIC DNA]</scope>
    <source>
        <strain evidence="2 3">130</strain>
    </source>
</reference>
<keyword evidence="1" id="KW-0472">Membrane</keyword>
<dbReference type="EMBL" id="SDKM01000035">
    <property type="protein sequence ID" value="RYP83261.1"/>
    <property type="molecule type" value="Genomic_DNA"/>
</dbReference>
<keyword evidence="3" id="KW-1185">Reference proteome</keyword>
<dbReference type="InterPro" id="IPR011042">
    <property type="entry name" value="6-blade_b-propeller_TolB-like"/>
</dbReference>
<dbReference type="InterPro" id="IPR011659">
    <property type="entry name" value="WD40"/>
</dbReference>